<feature type="binding site" evidence="20">
    <location>
        <position position="376"/>
    </location>
    <ligand>
        <name>UDP-N-acetyl-alpha-D-glucosamine</name>
        <dbReference type="ChEBI" id="CHEBI:57705"/>
    </ligand>
</feature>
<feature type="binding site" evidence="20">
    <location>
        <position position="415"/>
    </location>
    <ligand>
        <name>acetyl-CoA</name>
        <dbReference type="ChEBI" id="CHEBI:57288"/>
    </ligand>
</feature>
<accession>A0A138A043</accession>
<dbReference type="UniPathway" id="UPA00113">
    <property type="reaction ID" value="UER00532"/>
</dbReference>
<dbReference type="InterPro" id="IPR038009">
    <property type="entry name" value="GlmU_C_LbH"/>
</dbReference>
<comment type="function">
    <text evidence="19 20">Catalyzes the last two sequential reactions in the de novo biosynthetic pathway for UDP-N-acetylglucosamine (UDP-GlcNAc). The C-terminal domain catalyzes the transfer of acetyl group from acetyl coenzyme A to glucosamine-1-phosphate (GlcN-1-P) to produce N-acetylglucosamine-1-phosphate (GlcNAc-1-P), which is converted into UDP-GlcNAc by the transfer of uridine 5-monophosphate (from uridine 5-triphosphate), a reaction catalyzed by the N-terminal domain.</text>
</comment>
<dbReference type="SUPFAM" id="SSF51161">
    <property type="entry name" value="Trimeric LpxA-like enzymes"/>
    <property type="match status" value="1"/>
</dbReference>
<keyword evidence="9 20" id="KW-0479">Metal-binding</keyword>
<evidence type="ECO:0000313" key="24">
    <source>
        <dbReference type="Proteomes" id="UP000070258"/>
    </source>
</evidence>
<dbReference type="RefSeq" id="WP_068574925.1">
    <property type="nucleotide sequence ID" value="NZ_LSRE01000050.1"/>
</dbReference>
<keyword evidence="16 20" id="KW-0961">Cell wall biogenesis/degradation</keyword>
<dbReference type="PANTHER" id="PTHR43584:SF3">
    <property type="entry name" value="BIFUNCTIONAL PROTEIN GLMU"/>
    <property type="match status" value="1"/>
</dbReference>
<comment type="subunit">
    <text evidence="20">Homotrimer.</text>
</comment>
<dbReference type="EC" id="2.3.1.157" evidence="20"/>
<feature type="binding site" evidence="20">
    <location>
        <position position="387"/>
    </location>
    <ligand>
        <name>UDP-N-acetyl-alpha-D-glucosamine</name>
        <dbReference type="ChEBI" id="CHEBI:57705"/>
    </ligand>
</feature>
<keyword evidence="6 20" id="KW-0963">Cytoplasm</keyword>
<feature type="region of interest" description="Pyrophosphorylase" evidence="20">
    <location>
        <begin position="1"/>
        <end position="240"/>
    </location>
</feature>
<dbReference type="PANTHER" id="PTHR43584">
    <property type="entry name" value="NUCLEOTIDYL TRANSFERASE"/>
    <property type="match status" value="1"/>
</dbReference>
<dbReference type="Proteomes" id="UP000070409">
    <property type="component" value="Unassembled WGS sequence"/>
</dbReference>
<evidence type="ECO:0000256" key="10">
    <source>
        <dbReference type="ARBA" id="ARBA00022737"/>
    </source>
</evidence>
<comment type="caution">
    <text evidence="23">The sequence shown here is derived from an EMBL/GenBank/DDBJ whole genome shotgun (WGS) entry which is preliminary data.</text>
</comment>
<keyword evidence="14 20" id="KW-0511">Multifunctional enzyme</keyword>
<dbReference type="Gene3D" id="3.90.550.10">
    <property type="entry name" value="Spore Coat Polysaccharide Biosynthesis Protein SpsA, Chain A"/>
    <property type="match status" value="1"/>
</dbReference>
<dbReference type="Proteomes" id="UP000070258">
    <property type="component" value="Unassembled WGS sequence"/>
</dbReference>
<feature type="binding site" evidence="20">
    <location>
        <position position="343"/>
    </location>
    <ligand>
        <name>UDP-N-acetyl-alpha-D-glucosamine</name>
        <dbReference type="ChEBI" id="CHEBI:57705"/>
    </ligand>
</feature>
<dbReference type="SUPFAM" id="SSF53448">
    <property type="entry name" value="Nucleotide-diphospho-sugar transferases"/>
    <property type="match status" value="1"/>
</dbReference>
<evidence type="ECO:0000256" key="11">
    <source>
        <dbReference type="ARBA" id="ARBA00022842"/>
    </source>
</evidence>
<evidence type="ECO:0000256" key="12">
    <source>
        <dbReference type="ARBA" id="ARBA00022960"/>
    </source>
</evidence>
<dbReference type="GO" id="GO:0009252">
    <property type="term" value="P:peptidoglycan biosynthetic process"/>
    <property type="evidence" value="ECO:0007669"/>
    <property type="project" value="UniProtKB-UniRule"/>
</dbReference>
<dbReference type="InterPro" id="IPR029044">
    <property type="entry name" value="Nucleotide-diphossugar_trans"/>
</dbReference>
<keyword evidence="11 20" id="KW-0460">Magnesium</keyword>
<dbReference type="GO" id="GO:0019134">
    <property type="term" value="F:glucosamine-1-phosphate N-acetyltransferase activity"/>
    <property type="evidence" value="ECO:0007669"/>
    <property type="project" value="UniProtKB-UniRule"/>
</dbReference>
<comment type="pathway">
    <text evidence="3 20">Nucleotide-sugar biosynthesis; UDP-N-acetyl-alpha-D-glucosamine biosynthesis; UDP-N-acetyl-alpha-D-glucosamine from N-acetyl-alpha-D-glucosamine 1-phosphate: step 1/1.</text>
</comment>
<dbReference type="EMBL" id="LSRE01000050">
    <property type="protein sequence ID" value="KXO89069.1"/>
    <property type="molecule type" value="Genomic_DNA"/>
</dbReference>
<dbReference type="GO" id="GO:0008360">
    <property type="term" value="P:regulation of cell shape"/>
    <property type="evidence" value="ECO:0007669"/>
    <property type="project" value="UniProtKB-KW"/>
</dbReference>
<keyword evidence="8 20" id="KW-0548">Nucleotidyltransferase</keyword>
<feature type="binding site" evidence="20">
    <location>
        <position position="150"/>
    </location>
    <ligand>
        <name>UDP-N-acetyl-alpha-D-glucosamine</name>
        <dbReference type="ChEBI" id="CHEBI:57705"/>
    </ligand>
</feature>
<dbReference type="HAMAP" id="MF_01631">
    <property type="entry name" value="GlmU"/>
    <property type="match status" value="1"/>
</dbReference>
<comment type="similarity">
    <text evidence="5 20">In the N-terminal section; belongs to the N-acetylglucosamine-1-phosphate uridyltransferase family.</text>
</comment>
<feature type="binding site" evidence="20">
    <location>
        <position position="238"/>
    </location>
    <ligand>
        <name>Mg(2+)</name>
        <dbReference type="ChEBI" id="CHEBI:18420"/>
    </ligand>
</feature>
<evidence type="ECO:0000256" key="7">
    <source>
        <dbReference type="ARBA" id="ARBA00022679"/>
    </source>
</evidence>
<dbReference type="AlphaFoldDB" id="A0A138A043"/>
<feature type="binding site" evidence="20">
    <location>
        <position position="361"/>
    </location>
    <ligand>
        <name>UDP-N-acetyl-alpha-D-glucosamine</name>
        <dbReference type="ChEBI" id="CHEBI:57705"/>
    </ligand>
</feature>
<evidence type="ECO:0000256" key="17">
    <source>
        <dbReference type="ARBA" id="ARBA00048247"/>
    </source>
</evidence>
<feature type="binding site" evidence="20">
    <location>
        <position position="24"/>
    </location>
    <ligand>
        <name>UDP-N-acetyl-alpha-D-glucosamine</name>
        <dbReference type="ChEBI" id="CHEBI:57705"/>
    </ligand>
</feature>
<dbReference type="GO" id="GO:0000287">
    <property type="term" value="F:magnesium ion binding"/>
    <property type="evidence" value="ECO:0007669"/>
    <property type="project" value="UniProtKB-UniRule"/>
</dbReference>
<feature type="binding site" evidence="20">
    <location>
        <begin position="86"/>
        <end position="87"/>
    </location>
    <ligand>
        <name>UDP-N-acetyl-alpha-D-glucosamine</name>
        <dbReference type="ChEBI" id="CHEBI:57705"/>
    </ligand>
</feature>
<dbReference type="GO" id="GO:0016020">
    <property type="term" value="C:membrane"/>
    <property type="evidence" value="ECO:0007669"/>
    <property type="project" value="GOC"/>
</dbReference>
<keyword evidence="7 20" id="KW-0808">Transferase</keyword>
<evidence type="ECO:0000256" key="1">
    <source>
        <dbReference type="ARBA" id="ARBA00004496"/>
    </source>
</evidence>
<dbReference type="InterPro" id="IPR005882">
    <property type="entry name" value="Bifunctional_GlmU"/>
</dbReference>
<evidence type="ECO:0000256" key="13">
    <source>
        <dbReference type="ARBA" id="ARBA00022984"/>
    </source>
</evidence>
<feature type="active site" description="Proton acceptor" evidence="20">
    <location>
        <position position="373"/>
    </location>
</feature>
<dbReference type="GO" id="GO:0071555">
    <property type="term" value="P:cell wall organization"/>
    <property type="evidence" value="ECO:0007669"/>
    <property type="project" value="UniProtKB-KW"/>
</dbReference>
<comment type="caution">
    <text evidence="20">Lacks conserved residue(s) required for the propagation of feature annotation.</text>
</comment>
<dbReference type="OrthoDB" id="9775031at2"/>
<dbReference type="NCBIfam" id="TIGR01173">
    <property type="entry name" value="glmU"/>
    <property type="match status" value="1"/>
</dbReference>
<evidence type="ECO:0000313" key="23">
    <source>
        <dbReference type="EMBL" id="KXP03818.1"/>
    </source>
</evidence>
<gene>
    <name evidence="20 23" type="primary">glmU</name>
    <name evidence="23" type="ORF">AXK60_18765</name>
    <name evidence="22" type="ORF">AXK61_10625</name>
</gene>
<evidence type="ECO:0000313" key="25">
    <source>
        <dbReference type="Proteomes" id="UP000070409"/>
    </source>
</evidence>
<dbReference type="GO" id="GO:0003977">
    <property type="term" value="F:UDP-N-acetylglucosamine diphosphorylase activity"/>
    <property type="evidence" value="ECO:0007669"/>
    <property type="project" value="UniProtKB-UniRule"/>
</dbReference>
<keyword evidence="25" id="KW-1185">Reference proteome</keyword>
<evidence type="ECO:0000259" key="21">
    <source>
        <dbReference type="Pfam" id="PF00483"/>
    </source>
</evidence>
<dbReference type="GO" id="GO:0006048">
    <property type="term" value="P:UDP-N-acetylglucosamine biosynthetic process"/>
    <property type="evidence" value="ECO:0007669"/>
    <property type="project" value="UniProtKB-UniPathway"/>
</dbReference>
<feature type="binding site" evidence="20">
    <location>
        <position position="180"/>
    </location>
    <ligand>
        <name>UDP-N-acetyl-alpha-D-glucosamine</name>
        <dbReference type="ChEBI" id="CHEBI:57705"/>
    </ligand>
</feature>
<dbReference type="UniPathway" id="UPA00973"/>
<evidence type="ECO:0000256" key="18">
    <source>
        <dbReference type="ARBA" id="ARBA00048493"/>
    </source>
</evidence>
<evidence type="ECO:0000313" key="22">
    <source>
        <dbReference type="EMBL" id="KXO89069.1"/>
    </source>
</evidence>
<dbReference type="GO" id="GO:0000902">
    <property type="term" value="P:cell morphogenesis"/>
    <property type="evidence" value="ECO:0007669"/>
    <property type="project" value="UniProtKB-UniRule"/>
</dbReference>
<reference evidence="22 25" key="3">
    <citation type="submission" date="2016-02" db="EMBL/GenBank/DDBJ databases">
        <authorList>
            <person name="Teng J.L."/>
            <person name="Tang Y."/>
            <person name="Huang Y."/>
            <person name="Guo F."/>
            <person name="Wei W."/>
            <person name="Chen J.H."/>
            <person name="Wong S.Y."/>
            <person name="Lau S.K."/>
            <person name="Woo P.C."/>
        </authorList>
    </citation>
    <scope>NUCLEOTIDE SEQUENCE [LARGE SCALE GENOMIC DNA]</scope>
    <source>
        <strain evidence="22 25">JCM 13375</strain>
    </source>
</reference>
<feature type="region of interest" description="N-acetyltransferase" evidence="20">
    <location>
        <begin position="262"/>
        <end position="483"/>
    </location>
</feature>
<evidence type="ECO:0000256" key="4">
    <source>
        <dbReference type="ARBA" id="ARBA00007707"/>
    </source>
</evidence>
<evidence type="ECO:0000256" key="20">
    <source>
        <dbReference type="HAMAP-Rule" id="MF_01631"/>
    </source>
</evidence>
<dbReference type="GO" id="GO:0009245">
    <property type="term" value="P:lipid A biosynthetic process"/>
    <property type="evidence" value="ECO:0007669"/>
    <property type="project" value="UniProtKB-UniRule"/>
</dbReference>
<dbReference type="InterPro" id="IPR005835">
    <property type="entry name" value="NTP_transferase_dom"/>
</dbReference>
<protein>
    <recommendedName>
        <fullName evidence="20">Bifunctional protein GlmU</fullName>
    </recommendedName>
    <domain>
        <recommendedName>
            <fullName evidence="20">UDP-N-acetylglucosamine pyrophosphorylase</fullName>
            <ecNumber evidence="20">2.7.7.23</ecNumber>
        </recommendedName>
        <alternativeName>
            <fullName evidence="20">N-acetylglucosamine-1-phosphate uridyltransferase</fullName>
        </alternativeName>
    </domain>
    <domain>
        <recommendedName>
            <fullName evidence="20">Glucosamine-1-phosphate N-acetyltransferase</fullName>
            <ecNumber evidence="20">2.3.1.157</ecNumber>
        </recommendedName>
    </domain>
</protein>
<sequence length="483" mass="50209">MANGTAVVILAAGAGTRMRSKTPKVLHTIAGRTLLGHALHAAAGTRPDHLVVVVGHDRDRVSAAALGTADELDHAILVAVQAEQRGTGDAVQAGLGALPDDFAGTVVVTAADVPLLDTTTLQELLDTHTDGAGAAVTVLTTAVADPTGYGRVLRTQDGQVTQIVEQKDATPEQLAITEINSGVYAFDHVHLVSALAQLRPDNSQGELYLTDVIGIARAAGQLVRGDHVDDEMLVAGCNDRIQLSQLGREMNRRIVEGHQLAGVTVIDPESTYIDVDVEIAQDVTIEPGSHLRGATVIAEDAVIGPDTTLVDTEVGAGATVLRSEVHLSAIRENATVGPFSYLRPNTDLGPRGKIGAFAETKNAQIGAGSKIPHLSYIGDATVGEGSNIGCATVTVNYDGVNKHRTVIGDHARIGSDTMLIAPVEVGDGAYTGAGTVIKRDVPPGALAVSAADQRNIEDWVLHKRPGTSSADAAQQAIARIDEQ</sequence>
<dbReference type="NCBIfam" id="NF010932">
    <property type="entry name" value="PRK14352.1"/>
    <property type="match status" value="1"/>
</dbReference>
<reference evidence="23" key="1">
    <citation type="submission" date="2016-02" db="EMBL/GenBank/DDBJ databases">
        <authorList>
            <person name="Teng J.L."/>
            <person name="Yang Y."/>
            <person name="Huang Y."/>
            <person name="Guo F."/>
            <person name="Wei W."/>
            <person name="Chen J.H."/>
            <person name="Wong S.Y."/>
            <person name="Lau S.K."/>
            <person name="Woo P.C."/>
        </authorList>
    </citation>
    <scope>NUCLEOTIDE SEQUENCE</scope>
    <source>
        <strain evidence="23">JCM 15929</strain>
    </source>
</reference>
<dbReference type="InterPro" id="IPR011004">
    <property type="entry name" value="Trimer_LpxA-like_sf"/>
</dbReference>
<dbReference type="EC" id="2.7.7.23" evidence="20"/>
<proteinExistence type="inferred from homology"/>
<dbReference type="GO" id="GO:0005737">
    <property type="term" value="C:cytoplasm"/>
    <property type="evidence" value="ECO:0007669"/>
    <property type="project" value="UniProtKB-SubCell"/>
</dbReference>
<evidence type="ECO:0000256" key="19">
    <source>
        <dbReference type="ARBA" id="ARBA00049628"/>
    </source>
</evidence>
<feature type="binding site" evidence="20">
    <location>
        <position position="238"/>
    </location>
    <ligand>
        <name>UDP-N-acetyl-alpha-D-glucosamine</name>
        <dbReference type="ChEBI" id="CHEBI:57705"/>
    </ligand>
</feature>
<feature type="binding site" evidence="20">
    <location>
        <position position="165"/>
    </location>
    <ligand>
        <name>UDP-N-acetyl-alpha-D-glucosamine</name>
        <dbReference type="ChEBI" id="CHEBI:57705"/>
    </ligand>
</feature>
<evidence type="ECO:0000256" key="16">
    <source>
        <dbReference type="ARBA" id="ARBA00023316"/>
    </source>
</evidence>
<dbReference type="CDD" id="cd03353">
    <property type="entry name" value="LbH_GlmU_C"/>
    <property type="match status" value="1"/>
</dbReference>
<dbReference type="InterPro" id="IPR050065">
    <property type="entry name" value="GlmU-like"/>
</dbReference>
<evidence type="ECO:0000256" key="14">
    <source>
        <dbReference type="ARBA" id="ARBA00023268"/>
    </source>
</evidence>
<feature type="binding site" evidence="20">
    <location>
        <position position="81"/>
    </location>
    <ligand>
        <name>UDP-N-acetyl-alpha-D-glucosamine</name>
        <dbReference type="ChEBI" id="CHEBI:57705"/>
    </ligand>
</feature>
<dbReference type="InterPro" id="IPR001451">
    <property type="entry name" value="Hexapep"/>
</dbReference>
<evidence type="ECO:0000256" key="8">
    <source>
        <dbReference type="ARBA" id="ARBA00022695"/>
    </source>
</evidence>
<comment type="pathway">
    <text evidence="20">Bacterial outer membrane biogenesis; LPS lipid A biosynthesis.</text>
</comment>
<dbReference type="Pfam" id="PF00483">
    <property type="entry name" value="NTP_transferase"/>
    <property type="match status" value="1"/>
</dbReference>
<keyword evidence="13 20" id="KW-0573">Peptidoglycan synthesis</keyword>
<comment type="pathway">
    <text evidence="2 20">Nucleotide-sugar biosynthesis; UDP-N-acetyl-alpha-D-glucosamine biosynthesis; N-acetyl-alpha-D-glucosamine 1-phosphate from alpha-D-glucosamine 6-phosphate (route II): step 2/2.</text>
</comment>
<feature type="domain" description="Nucleotidyl transferase" evidence="21">
    <location>
        <begin position="7"/>
        <end position="220"/>
    </location>
</feature>
<feature type="binding site" evidence="20">
    <location>
        <begin position="396"/>
        <end position="397"/>
    </location>
    <ligand>
        <name>acetyl-CoA</name>
        <dbReference type="ChEBI" id="CHEBI:57288"/>
    </ligand>
</feature>
<organism evidence="23 24">
    <name type="scientific">Tsukamurella pseudospumae</name>
    <dbReference type="NCBI Taxonomy" id="239498"/>
    <lineage>
        <taxon>Bacteria</taxon>
        <taxon>Bacillati</taxon>
        <taxon>Actinomycetota</taxon>
        <taxon>Actinomycetes</taxon>
        <taxon>Mycobacteriales</taxon>
        <taxon>Tsukamurellaceae</taxon>
        <taxon>Tsukamurella</taxon>
    </lineage>
</organism>
<feature type="binding site" evidence="20">
    <location>
        <position position="112"/>
    </location>
    <ligand>
        <name>Mg(2+)</name>
        <dbReference type="ChEBI" id="CHEBI:18420"/>
    </ligand>
</feature>
<dbReference type="STRING" id="239498.AXK60_18765"/>
<name>A0A138A043_9ACTN</name>
<evidence type="ECO:0000256" key="2">
    <source>
        <dbReference type="ARBA" id="ARBA00005166"/>
    </source>
</evidence>
<reference evidence="24" key="2">
    <citation type="submission" date="2016-02" db="EMBL/GenBank/DDBJ databases">
        <authorList>
            <person name="Wen L."/>
            <person name="He K."/>
            <person name="Yang H."/>
        </authorList>
    </citation>
    <scope>NUCLEOTIDE SEQUENCE [LARGE SCALE GENOMIC DNA]</scope>
    <source>
        <strain evidence="24">JCM 15929</strain>
    </source>
</reference>
<keyword evidence="10 20" id="KW-0677">Repeat</keyword>
<comment type="catalytic activity">
    <reaction evidence="18 20">
        <text>N-acetyl-alpha-D-glucosamine 1-phosphate + UTP + H(+) = UDP-N-acetyl-alpha-D-glucosamine + diphosphate</text>
        <dbReference type="Rhea" id="RHEA:13509"/>
        <dbReference type="ChEBI" id="CHEBI:15378"/>
        <dbReference type="ChEBI" id="CHEBI:33019"/>
        <dbReference type="ChEBI" id="CHEBI:46398"/>
        <dbReference type="ChEBI" id="CHEBI:57705"/>
        <dbReference type="ChEBI" id="CHEBI:57776"/>
        <dbReference type="EC" id="2.7.7.23"/>
    </reaction>
</comment>
<comment type="catalytic activity">
    <reaction evidence="17 20">
        <text>alpha-D-glucosamine 1-phosphate + acetyl-CoA = N-acetyl-alpha-D-glucosamine 1-phosphate + CoA + H(+)</text>
        <dbReference type="Rhea" id="RHEA:13725"/>
        <dbReference type="ChEBI" id="CHEBI:15378"/>
        <dbReference type="ChEBI" id="CHEBI:57287"/>
        <dbReference type="ChEBI" id="CHEBI:57288"/>
        <dbReference type="ChEBI" id="CHEBI:57776"/>
        <dbReference type="ChEBI" id="CHEBI:58516"/>
        <dbReference type="EC" id="2.3.1.157"/>
    </reaction>
</comment>
<feature type="region of interest" description="Linker" evidence="20">
    <location>
        <begin position="241"/>
        <end position="261"/>
    </location>
</feature>
<comment type="subcellular location">
    <subcellularLocation>
        <location evidence="1 20">Cytoplasm</location>
    </subcellularLocation>
</comment>
<feature type="binding site" evidence="20">
    <location>
        <position position="433"/>
    </location>
    <ligand>
        <name>acetyl-CoA</name>
        <dbReference type="ChEBI" id="CHEBI:57288"/>
    </ligand>
</feature>
<dbReference type="CDD" id="cd02540">
    <property type="entry name" value="GT2_GlmU_N_bac"/>
    <property type="match status" value="1"/>
</dbReference>
<evidence type="ECO:0000256" key="3">
    <source>
        <dbReference type="ARBA" id="ARBA00005208"/>
    </source>
</evidence>
<comment type="cofactor">
    <cofactor evidence="20">
        <name>Mg(2+)</name>
        <dbReference type="ChEBI" id="CHEBI:18420"/>
    </cofactor>
    <text evidence="20">Binds 1 Mg(2+) ion per subunit.</text>
</comment>
<keyword evidence="15 20" id="KW-0012">Acyltransferase</keyword>
<feature type="binding site" evidence="20">
    <location>
        <begin position="10"/>
        <end position="13"/>
    </location>
    <ligand>
        <name>UDP-N-acetyl-alpha-D-glucosamine</name>
        <dbReference type="ChEBI" id="CHEBI:57705"/>
    </ligand>
</feature>
<evidence type="ECO:0000256" key="6">
    <source>
        <dbReference type="ARBA" id="ARBA00022490"/>
    </source>
</evidence>
<evidence type="ECO:0000256" key="15">
    <source>
        <dbReference type="ARBA" id="ARBA00023315"/>
    </source>
</evidence>
<evidence type="ECO:0000256" key="9">
    <source>
        <dbReference type="ARBA" id="ARBA00022723"/>
    </source>
</evidence>
<dbReference type="Gene3D" id="2.160.10.10">
    <property type="entry name" value="Hexapeptide repeat proteins"/>
    <property type="match status" value="1"/>
</dbReference>
<dbReference type="EMBL" id="LSRF01000058">
    <property type="protein sequence ID" value="KXP03818.1"/>
    <property type="molecule type" value="Genomic_DNA"/>
</dbReference>
<evidence type="ECO:0000256" key="5">
    <source>
        <dbReference type="ARBA" id="ARBA00007947"/>
    </source>
</evidence>
<comment type="similarity">
    <text evidence="4 20">In the C-terminal section; belongs to the transferase hexapeptide repeat family.</text>
</comment>
<keyword evidence="12 20" id="KW-0133">Cell shape</keyword>
<dbReference type="Pfam" id="PF00132">
    <property type="entry name" value="Hexapep"/>
    <property type="match status" value="1"/>
</dbReference>